<dbReference type="GO" id="GO:0003723">
    <property type="term" value="F:RNA binding"/>
    <property type="evidence" value="ECO:0007669"/>
    <property type="project" value="UniProtKB-UniRule"/>
</dbReference>
<sequence>MTPAARVQAAIEVLDAVIEAAKGEGAPADRIVAEYFRARRYAGSKDRRAVRELVYSVIRAIGPVPGNGRDAMLAFGRAEPANHHVLDLFDGSPHGPAPIEAGAIEAKPGLAPDWLVAALARSGVRGEAAQALMGRAPLDVRVNSLKADRGAIDLPEPGEHLAAPQGLRFSPGTRVEEWDAYREGLVEVQDHGSQLACLAAGVRPGETVIDLCAGAGGKSLALAAAMENSGRLIACDTDKRRLGNLAPRAGRAGAGLIEPLLLDPGREIEALADVAGKADLVLVDAPCSGTGTWRRKPEAKWRLTPRALEKYAALQDRLLDVAAQLVRPGGRIVFVTCSLLDEEGSKRIDGFLARHEGFEPRAVNLPLGTPRAEGTRLDPFHHGTDGFFVANCGSAC</sequence>
<dbReference type="SUPFAM" id="SSF53335">
    <property type="entry name" value="S-adenosyl-L-methionine-dependent methyltransferases"/>
    <property type="match status" value="1"/>
</dbReference>
<evidence type="ECO:0000256" key="4">
    <source>
        <dbReference type="ARBA" id="ARBA00022884"/>
    </source>
</evidence>
<dbReference type="PATRIC" id="fig|39960.10.peg.1432"/>
<organism evidence="7 8">
    <name type="scientific">Erythrobacter litoralis</name>
    <dbReference type="NCBI Taxonomy" id="39960"/>
    <lineage>
        <taxon>Bacteria</taxon>
        <taxon>Pseudomonadati</taxon>
        <taxon>Pseudomonadota</taxon>
        <taxon>Alphaproteobacteria</taxon>
        <taxon>Sphingomonadales</taxon>
        <taxon>Erythrobacteraceae</taxon>
        <taxon>Erythrobacter/Porphyrobacter group</taxon>
        <taxon>Erythrobacter</taxon>
    </lineage>
</organism>
<reference evidence="7 8" key="1">
    <citation type="submission" date="2014-04" db="EMBL/GenBank/DDBJ databases">
        <title>A comprehensive comparison of genomes of Erythrobacter spp. Strains.</title>
        <authorList>
            <person name="Zheng Q."/>
        </authorList>
    </citation>
    <scope>NUCLEOTIDE SEQUENCE [LARGE SCALE GENOMIC DNA]</scope>
    <source>
        <strain evidence="7 8">DSM 8509</strain>
    </source>
</reference>
<protein>
    <submittedName>
        <fullName evidence="7">RNA methyltransferase</fullName>
    </submittedName>
</protein>
<dbReference type="PROSITE" id="PS51686">
    <property type="entry name" value="SAM_MT_RSMB_NOP"/>
    <property type="match status" value="1"/>
</dbReference>
<keyword evidence="1 5" id="KW-0489">Methyltransferase</keyword>
<dbReference type="RefSeq" id="WP_034904799.1">
    <property type="nucleotide sequence ID" value="NZ_CP017057.1"/>
</dbReference>
<dbReference type="GO" id="GO:0008173">
    <property type="term" value="F:RNA methyltransferase activity"/>
    <property type="evidence" value="ECO:0007669"/>
    <property type="project" value="InterPro"/>
</dbReference>
<feature type="binding site" evidence="5">
    <location>
        <position position="263"/>
    </location>
    <ligand>
        <name>S-adenosyl-L-methionine</name>
        <dbReference type="ChEBI" id="CHEBI:59789"/>
    </ligand>
</feature>
<evidence type="ECO:0000256" key="3">
    <source>
        <dbReference type="ARBA" id="ARBA00022691"/>
    </source>
</evidence>
<dbReference type="InterPro" id="IPR023267">
    <property type="entry name" value="RCMT"/>
</dbReference>
<dbReference type="OrthoDB" id="9810297at2"/>
<comment type="caution">
    <text evidence="7">The sequence shown here is derived from an EMBL/GenBank/DDBJ whole genome shotgun (WGS) entry which is preliminary data.</text>
</comment>
<evidence type="ECO:0000313" key="7">
    <source>
        <dbReference type="EMBL" id="KEO92502.1"/>
    </source>
</evidence>
<dbReference type="AlphaFoldDB" id="A0A074N3H8"/>
<evidence type="ECO:0000256" key="5">
    <source>
        <dbReference type="PROSITE-ProRule" id="PRU01023"/>
    </source>
</evidence>
<keyword evidence="8" id="KW-1185">Reference proteome</keyword>
<dbReference type="PANTHER" id="PTHR22807:SF53">
    <property type="entry name" value="RIBOSOMAL RNA SMALL SUBUNIT METHYLTRANSFERASE B-RELATED"/>
    <property type="match status" value="1"/>
</dbReference>
<dbReference type="Gene3D" id="3.40.50.150">
    <property type="entry name" value="Vaccinia Virus protein VP39"/>
    <property type="match status" value="1"/>
</dbReference>
<dbReference type="InterPro" id="IPR001678">
    <property type="entry name" value="MeTrfase_RsmB-F_NOP2_dom"/>
</dbReference>
<accession>A0A074N3H8</accession>
<proteinExistence type="inferred from homology"/>
<comment type="caution">
    <text evidence="5">Lacks conserved residue(s) required for the propagation of feature annotation.</text>
</comment>
<dbReference type="PANTHER" id="PTHR22807">
    <property type="entry name" value="NOP2 YEAST -RELATED NOL1/NOP2/FMU SUN DOMAIN-CONTAINING"/>
    <property type="match status" value="1"/>
</dbReference>
<dbReference type="GO" id="GO:0001510">
    <property type="term" value="P:RNA methylation"/>
    <property type="evidence" value="ECO:0007669"/>
    <property type="project" value="InterPro"/>
</dbReference>
<name>A0A074N3H8_9SPHN</name>
<dbReference type="KEGG" id="elq:Ga0102493_112337"/>
<dbReference type="EMBL" id="JMIX01000009">
    <property type="protein sequence ID" value="KEO92502.1"/>
    <property type="molecule type" value="Genomic_DNA"/>
</dbReference>
<comment type="similarity">
    <text evidence="5">Belongs to the class I-like SAM-binding methyltransferase superfamily. RsmB/NOP family.</text>
</comment>
<keyword evidence="3 5" id="KW-0949">S-adenosyl-L-methionine</keyword>
<feature type="binding site" evidence="5">
    <location>
        <position position="284"/>
    </location>
    <ligand>
        <name>S-adenosyl-L-methionine</name>
        <dbReference type="ChEBI" id="CHEBI:59789"/>
    </ligand>
</feature>
<dbReference type="Proteomes" id="UP000027866">
    <property type="component" value="Unassembled WGS sequence"/>
</dbReference>
<dbReference type="PRINTS" id="PR02008">
    <property type="entry name" value="RCMTFAMILY"/>
</dbReference>
<gene>
    <name evidence="7" type="ORF">EH32_14680</name>
</gene>
<dbReference type="InterPro" id="IPR029063">
    <property type="entry name" value="SAM-dependent_MTases_sf"/>
</dbReference>
<dbReference type="CDD" id="cd02440">
    <property type="entry name" value="AdoMet_MTases"/>
    <property type="match status" value="1"/>
</dbReference>
<dbReference type="InterPro" id="IPR049560">
    <property type="entry name" value="MeTrfase_RsmB-F_NOP2_cat"/>
</dbReference>
<evidence type="ECO:0000256" key="1">
    <source>
        <dbReference type="ARBA" id="ARBA00022603"/>
    </source>
</evidence>
<evidence type="ECO:0000259" key="6">
    <source>
        <dbReference type="PROSITE" id="PS51686"/>
    </source>
</evidence>
<feature type="binding site" evidence="5">
    <location>
        <position position="236"/>
    </location>
    <ligand>
        <name>S-adenosyl-L-methionine</name>
        <dbReference type="ChEBI" id="CHEBI:59789"/>
    </ligand>
</feature>
<dbReference type="Pfam" id="PF01189">
    <property type="entry name" value="Methyltr_RsmB-F"/>
    <property type="match status" value="1"/>
</dbReference>
<evidence type="ECO:0000313" key="8">
    <source>
        <dbReference type="Proteomes" id="UP000027866"/>
    </source>
</evidence>
<keyword evidence="4 5" id="KW-0694">RNA-binding</keyword>
<keyword evidence="2 5" id="KW-0808">Transferase</keyword>
<feature type="domain" description="SAM-dependent MTase RsmB/NOP-type" evidence="6">
    <location>
        <begin position="103"/>
        <end position="395"/>
    </location>
</feature>
<feature type="active site" description="Nucleophile" evidence="5">
    <location>
        <position position="337"/>
    </location>
</feature>
<evidence type="ECO:0000256" key="2">
    <source>
        <dbReference type="ARBA" id="ARBA00022679"/>
    </source>
</evidence>